<dbReference type="SUPFAM" id="SSF47565">
    <property type="entry name" value="Insect pheromone/odorant-binding proteins"/>
    <property type="match status" value="1"/>
</dbReference>
<feature type="signal peptide" evidence="4">
    <location>
        <begin position="1"/>
        <end position="24"/>
    </location>
</feature>
<proteinExistence type="inferred from homology"/>
<protein>
    <submittedName>
        <fullName evidence="5">CSON015054 protein</fullName>
    </submittedName>
</protein>
<reference evidence="5" key="1">
    <citation type="submission" date="2018-07" db="EMBL/GenBank/DDBJ databases">
        <authorList>
            <person name="Quirk P.G."/>
            <person name="Krulwich T.A."/>
        </authorList>
    </citation>
    <scope>NUCLEOTIDE SEQUENCE</scope>
</reference>
<dbReference type="CDD" id="cd23992">
    <property type="entry name" value="PBP_GOBP"/>
    <property type="match status" value="1"/>
</dbReference>
<dbReference type="EMBL" id="UFQT01000091">
    <property type="protein sequence ID" value="SSX19539.1"/>
    <property type="molecule type" value="Genomic_DNA"/>
</dbReference>
<gene>
    <name evidence="5" type="primary">CSON015054</name>
</gene>
<evidence type="ECO:0000313" key="5">
    <source>
        <dbReference type="EMBL" id="SSX19539.1"/>
    </source>
</evidence>
<keyword evidence="3" id="KW-0964">Secreted</keyword>
<dbReference type="AlphaFoldDB" id="A0A336LSI4"/>
<dbReference type="GO" id="GO:0005549">
    <property type="term" value="F:odorant binding"/>
    <property type="evidence" value="ECO:0007669"/>
    <property type="project" value="InterPro"/>
</dbReference>
<feature type="chain" id="PRO_5016442866" evidence="4">
    <location>
        <begin position="25"/>
        <end position="152"/>
    </location>
</feature>
<keyword evidence="4" id="KW-0732">Signal</keyword>
<dbReference type="Pfam" id="PF01395">
    <property type="entry name" value="PBP_GOBP"/>
    <property type="match status" value="1"/>
</dbReference>
<evidence type="ECO:0000256" key="2">
    <source>
        <dbReference type="ARBA" id="ARBA00008098"/>
    </source>
</evidence>
<dbReference type="GO" id="GO:0005576">
    <property type="term" value="C:extracellular region"/>
    <property type="evidence" value="ECO:0007669"/>
    <property type="project" value="UniProtKB-SubCell"/>
</dbReference>
<organism evidence="5">
    <name type="scientific">Culicoides sonorensis</name>
    <name type="common">Biting midge</name>
    <dbReference type="NCBI Taxonomy" id="179676"/>
    <lineage>
        <taxon>Eukaryota</taxon>
        <taxon>Metazoa</taxon>
        <taxon>Ecdysozoa</taxon>
        <taxon>Arthropoda</taxon>
        <taxon>Hexapoda</taxon>
        <taxon>Insecta</taxon>
        <taxon>Pterygota</taxon>
        <taxon>Neoptera</taxon>
        <taxon>Endopterygota</taxon>
        <taxon>Diptera</taxon>
        <taxon>Nematocera</taxon>
        <taxon>Chironomoidea</taxon>
        <taxon>Ceratopogonidae</taxon>
        <taxon>Ceratopogoninae</taxon>
        <taxon>Culicoides</taxon>
        <taxon>Monoculicoides</taxon>
    </lineage>
</organism>
<dbReference type="VEuPathDB" id="VectorBase:CSON015054"/>
<dbReference type="SMART" id="SM00708">
    <property type="entry name" value="PhBP"/>
    <property type="match status" value="1"/>
</dbReference>
<sequence>MTVPVMKLLLLVLIAIFNCDNSFSKITKHEKIIEQCNNESNLNENEKSALKNWTIPDSPKISCHLYCILKGFKWVEGRAQKIKNKKIERDFKKHGISFNATEFVGKFCEKRLVKSGCNRSKTLFECFLYDFHDKEQFKFVFLGKKMKKQKKP</sequence>
<evidence type="ECO:0000256" key="4">
    <source>
        <dbReference type="SAM" id="SignalP"/>
    </source>
</evidence>
<evidence type="ECO:0000256" key="1">
    <source>
        <dbReference type="ARBA" id="ARBA00004613"/>
    </source>
</evidence>
<evidence type="ECO:0000256" key="3">
    <source>
        <dbReference type="ARBA" id="ARBA00022525"/>
    </source>
</evidence>
<dbReference type="InterPro" id="IPR036728">
    <property type="entry name" value="PBP_GOBP_sf"/>
</dbReference>
<comment type="subcellular location">
    <subcellularLocation>
        <location evidence="1">Secreted</location>
    </subcellularLocation>
</comment>
<accession>A0A336LSI4</accession>
<comment type="similarity">
    <text evidence="2">Belongs to the PBP/GOBP family.</text>
</comment>
<name>A0A336LSI4_CULSO</name>
<dbReference type="Gene3D" id="1.10.238.20">
    <property type="entry name" value="Pheromone/general odorant binding protein domain"/>
    <property type="match status" value="1"/>
</dbReference>
<dbReference type="InterPro" id="IPR006170">
    <property type="entry name" value="PBP/GOBP"/>
</dbReference>